<accession>A0ABQ5Q3F3</accession>
<comment type="caution">
    <text evidence="7">The sequence shown here is derived from an EMBL/GenBank/DDBJ whole genome shotgun (WGS) entry which is preliminary data.</text>
</comment>
<protein>
    <recommendedName>
        <fullName evidence="4">tRNA pseudouridine synthase A</fullName>
        <ecNumber evidence="4">5.4.99.12</ecNumber>
    </recommendedName>
    <alternativeName>
        <fullName evidence="4">tRNA pseudouridine(38-40) synthase</fullName>
    </alternativeName>
    <alternativeName>
        <fullName evidence="4">tRNA pseudouridylate synthase I</fullName>
    </alternativeName>
    <alternativeName>
        <fullName evidence="4">tRNA-uridine isomerase I</fullName>
    </alternativeName>
</protein>
<dbReference type="InterPro" id="IPR020103">
    <property type="entry name" value="PsdUridine_synth_cat_dom_sf"/>
</dbReference>
<dbReference type="Gene3D" id="3.30.70.580">
    <property type="entry name" value="Pseudouridine synthase I, catalytic domain, N-terminal subdomain"/>
    <property type="match status" value="1"/>
</dbReference>
<keyword evidence="3 4" id="KW-0413">Isomerase</keyword>
<dbReference type="EMBL" id="BSDD01000001">
    <property type="protein sequence ID" value="GLH68645.1"/>
    <property type="molecule type" value="Genomic_DNA"/>
</dbReference>
<keyword evidence="8" id="KW-1185">Reference proteome</keyword>
<comment type="caution">
    <text evidence="4">Lacks conserved residue(s) required for the propagation of feature annotation.</text>
</comment>
<comment type="catalytic activity">
    <reaction evidence="4 5">
        <text>uridine(38/39/40) in tRNA = pseudouridine(38/39/40) in tRNA</text>
        <dbReference type="Rhea" id="RHEA:22376"/>
        <dbReference type="Rhea" id="RHEA-COMP:10085"/>
        <dbReference type="Rhea" id="RHEA-COMP:10087"/>
        <dbReference type="ChEBI" id="CHEBI:65314"/>
        <dbReference type="ChEBI" id="CHEBI:65315"/>
        <dbReference type="EC" id="5.4.99.12"/>
    </reaction>
</comment>
<evidence type="ECO:0000256" key="3">
    <source>
        <dbReference type="ARBA" id="ARBA00023235"/>
    </source>
</evidence>
<feature type="domain" description="Pseudouridine synthase I TruA alpha/beta" evidence="6">
    <location>
        <begin position="146"/>
        <end position="247"/>
    </location>
</feature>
<evidence type="ECO:0000256" key="5">
    <source>
        <dbReference type="RuleBase" id="RU003792"/>
    </source>
</evidence>
<gene>
    <name evidence="7" type="primary">truA_1</name>
    <name evidence="4" type="synonym">truA</name>
    <name evidence="7" type="ORF">GETHPA_01780</name>
</gene>
<dbReference type="EC" id="5.4.99.12" evidence="4"/>
<feature type="active site" description="Nucleophile" evidence="4">
    <location>
        <position position="53"/>
    </location>
</feature>
<dbReference type="HAMAP" id="MF_00171">
    <property type="entry name" value="TruA"/>
    <property type="match status" value="1"/>
</dbReference>
<dbReference type="Proteomes" id="UP001165089">
    <property type="component" value="Unassembled WGS sequence"/>
</dbReference>
<organism evidence="7 8">
    <name type="scientific">Geothrix rubra</name>
    <dbReference type="NCBI Taxonomy" id="2927977"/>
    <lineage>
        <taxon>Bacteria</taxon>
        <taxon>Pseudomonadati</taxon>
        <taxon>Acidobacteriota</taxon>
        <taxon>Holophagae</taxon>
        <taxon>Holophagales</taxon>
        <taxon>Holophagaceae</taxon>
        <taxon>Geothrix</taxon>
    </lineage>
</organism>
<evidence type="ECO:0000313" key="7">
    <source>
        <dbReference type="EMBL" id="GLH68645.1"/>
    </source>
</evidence>
<dbReference type="InterPro" id="IPR020097">
    <property type="entry name" value="PsdUridine_synth_TruA_a/b_dom"/>
</dbReference>
<sequence length="270" mass="29431">MAHPYFLTVAYAGGGFHGWQIQSVLRSGQGELWKALRALDPDAPMPQGTGRTDAGVHARAQGVLVQVSRSWEPYRLLAALNAHLPWDLRVMAAQAAPEGFFPRQHAVAKRYVYRLGTGPARDPLRHGLLWHVRGAEPLDAGAMEAAAQGLLGTHDFSSFRCVECVARTPVRTLHAFRIRPVEGGLDLVFEGDRFLMHQVRIMTGTLVDIGRGRRTAGSIPAMLAARDRAAAGPTAPPEGLCLDHVWFEARWGIGEPSPFGERAPGPDQSR</sequence>
<comment type="similarity">
    <text evidence="1 4 5">Belongs to the tRNA pseudouridine synthase TruA family.</text>
</comment>
<dbReference type="InterPro" id="IPR001406">
    <property type="entry name" value="PsdUridine_synth_TruA"/>
</dbReference>
<evidence type="ECO:0000256" key="4">
    <source>
        <dbReference type="HAMAP-Rule" id="MF_00171"/>
    </source>
</evidence>
<feature type="binding site" evidence="4">
    <location>
        <position position="111"/>
    </location>
    <ligand>
        <name>substrate</name>
    </ligand>
</feature>
<keyword evidence="2 4" id="KW-0819">tRNA processing</keyword>
<dbReference type="PIRSF" id="PIRSF001430">
    <property type="entry name" value="tRNA_psdUrid_synth"/>
    <property type="match status" value="1"/>
</dbReference>
<dbReference type="CDD" id="cd02570">
    <property type="entry name" value="PseudoU_synth_EcTruA"/>
    <property type="match status" value="1"/>
</dbReference>
<dbReference type="InterPro" id="IPR020094">
    <property type="entry name" value="TruA/RsuA/RluB/E/F_N"/>
</dbReference>
<dbReference type="PANTHER" id="PTHR11142">
    <property type="entry name" value="PSEUDOURIDYLATE SYNTHASE"/>
    <property type="match status" value="1"/>
</dbReference>
<dbReference type="Pfam" id="PF01416">
    <property type="entry name" value="PseudoU_synth_1"/>
    <property type="match status" value="1"/>
</dbReference>
<proteinExistence type="inferred from homology"/>
<reference evidence="7 8" key="1">
    <citation type="journal article" date="2023" name="Antonie Van Leeuwenhoek">
        <title>Mesoterricola silvestris gen. nov., sp. nov., Mesoterricola sediminis sp. nov., Geothrix oryzae sp. nov., Geothrix edaphica sp. nov., Geothrix rubra sp. nov., and Geothrix limicola sp. nov., six novel members of Acidobacteriota isolated from soils.</title>
        <authorList>
            <person name="Itoh H."/>
            <person name="Sugisawa Y."/>
            <person name="Mise K."/>
            <person name="Xu Z."/>
            <person name="Kuniyasu M."/>
            <person name="Ushijima N."/>
            <person name="Kawano K."/>
            <person name="Kobayashi E."/>
            <person name="Shiratori Y."/>
            <person name="Masuda Y."/>
            <person name="Senoo K."/>
        </authorList>
    </citation>
    <scope>NUCLEOTIDE SEQUENCE [LARGE SCALE GENOMIC DNA]</scope>
    <source>
        <strain evidence="7 8">Red803</strain>
    </source>
</reference>
<dbReference type="NCBIfam" id="TIGR00071">
    <property type="entry name" value="hisT_truA"/>
    <property type="match status" value="1"/>
</dbReference>
<dbReference type="SUPFAM" id="SSF55120">
    <property type="entry name" value="Pseudouridine synthase"/>
    <property type="match status" value="1"/>
</dbReference>
<dbReference type="InterPro" id="IPR020095">
    <property type="entry name" value="PsdUridine_synth_TruA_C"/>
</dbReference>
<evidence type="ECO:0000313" key="8">
    <source>
        <dbReference type="Proteomes" id="UP001165089"/>
    </source>
</evidence>
<evidence type="ECO:0000256" key="2">
    <source>
        <dbReference type="ARBA" id="ARBA00022694"/>
    </source>
</evidence>
<name>A0ABQ5Q3F3_9BACT</name>
<evidence type="ECO:0000256" key="1">
    <source>
        <dbReference type="ARBA" id="ARBA00009375"/>
    </source>
</evidence>
<evidence type="ECO:0000259" key="6">
    <source>
        <dbReference type="Pfam" id="PF01416"/>
    </source>
</evidence>
<comment type="subunit">
    <text evidence="4">Homodimer.</text>
</comment>
<dbReference type="PANTHER" id="PTHR11142:SF0">
    <property type="entry name" value="TRNA PSEUDOURIDINE SYNTHASE-LIKE 1"/>
    <property type="match status" value="1"/>
</dbReference>
<dbReference type="RefSeq" id="WP_285722188.1">
    <property type="nucleotide sequence ID" value="NZ_BSDD01000001.1"/>
</dbReference>
<comment type="function">
    <text evidence="4">Formation of pseudouridine at positions 38, 39 and 40 in the anticodon stem and loop of transfer RNAs.</text>
</comment>
<dbReference type="Gene3D" id="3.30.70.660">
    <property type="entry name" value="Pseudouridine synthase I, catalytic domain, C-terminal subdomain"/>
    <property type="match status" value="1"/>
</dbReference>